<protein>
    <submittedName>
        <fullName evidence="8">Transcription factor IIIA</fullName>
    </submittedName>
</protein>
<dbReference type="AlphaFoldDB" id="A0A1W0W9C7"/>
<feature type="domain" description="C2H2-type" evidence="7">
    <location>
        <begin position="179"/>
        <end position="205"/>
    </location>
</feature>
<dbReference type="GO" id="GO:0005634">
    <property type="term" value="C:nucleus"/>
    <property type="evidence" value="ECO:0007669"/>
    <property type="project" value="TreeGrafter"/>
</dbReference>
<evidence type="ECO:0000313" key="9">
    <source>
        <dbReference type="Proteomes" id="UP000192578"/>
    </source>
</evidence>
<evidence type="ECO:0000256" key="4">
    <source>
        <dbReference type="ARBA" id="ARBA00022833"/>
    </source>
</evidence>
<dbReference type="FunFam" id="3.30.160.60:FF:000072">
    <property type="entry name" value="zinc finger protein 143 isoform X1"/>
    <property type="match status" value="1"/>
</dbReference>
<feature type="domain" description="C2H2-type" evidence="7">
    <location>
        <begin position="54"/>
        <end position="83"/>
    </location>
</feature>
<keyword evidence="1" id="KW-0479">Metal-binding</keyword>
<evidence type="ECO:0000256" key="1">
    <source>
        <dbReference type="ARBA" id="ARBA00022723"/>
    </source>
</evidence>
<dbReference type="Pfam" id="PF22110">
    <property type="entry name" value="TFIIIA_zf-C2H2"/>
    <property type="match status" value="1"/>
</dbReference>
<keyword evidence="4" id="KW-0862">Zinc</keyword>
<dbReference type="GO" id="GO:0008270">
    <property type="term" value="F:zinc ion binding"/>
    <property type="evidence" value="ECO:0007669"/>
    <property type="project" value="UniProtKB-KW"/>
</dbReference>
<dbReference type="Pfam" id="PF00096">
    <property type="entry name" value="zf-C2H2"/>
    <property type="match status" value="2"/>
</dbReference>
<dbReference type="GO" id="GO:0000981">
    <property type="term" value="F:DNA-binding transcription factor activity, RNA polymerase II-specific"/>
    <property type="evidence" value="ECO:0007669"/>
    <property type="project" value="TreeGrafter"/>
</dbReference>
<feature type="compositionally biased region" description="Acidic residues" evidence="6">
    <location>
        <begin position="36"/>
        <end position="46"/>
    </location>
</feature>
<feature type="domain" description="C2H2-type" evidence="7">
    <location>
        <begin position="84"/>
        <end position="114"/>
    </location>
</feature>
<accession>A0A1W0W9C7</accession>
<comment type="caution">
    <text evidence="8">The sequence shown here is derived from an EMBL/GenBank/DDBJ whole genome shotgun (WGS) entry which is preliminary data.</text>
</comment>
<evidence type="ECO:0000256" key="2">
    <source>
        <dbReference type="ARBA" id="ARBA00022737"/>
    </source>
</evidence>
<gene>
    <name evidence="8" type="ORF">BV898_13949</name>
</gene>
<dbReference type="PROSITE" id="PS00028">
    <property type="entry name" value="ZINC_FINGER_C2H2_1"/>
    <property type="match status" value="8"/>
</dbReference>
<dbReference type="SUPFAM" id="SSF57667">
    <property type="entry name" value="beta-beta-alpha zinc fingers"/>
    <property type="match status" value="4"/>
</dbReference>
<name>A0A1W0W9C7_HYPEX</name>
<evidence type="ECO:0000256" key="5">
    <source>
        <dbReference type="PROSITE-ProRule" id="PRU00042"/>
    </source>
</evidence>
<feature type="domain" description="C2H2-type" evidence="7">
    <location>
        <begin position="235"/>
        <end position="262"/>
    </location>
</feature>
<feature type="domain" description="C2H2-type" evidence="7">
    <location>
        <begin position="151"/>
        <end position="178"/>
    </location>
</feature>
<feature type="region of interest" description="Disordered" evidence="6">
    <location>
        <begin position="26"/>
        <end position="51"/>
    </location>
</feature>
<dbReference type="OrthoDB" id="6431597at2759"/>
<feature type="domain" description="C2H2-type" evidence="7">
    <location>
        <begin position="295"/>
        <end position="321"/>
    </location>
</feature>
<proteinExistence type="predicted"/>
<sequence>MRRGPGNPLGALEIGMAAAEVMEMQTETFKDPADLPVDEFSSDDDSSPGQARRFACDHPGCNAAFSKPCRLEWHIRVHDGDRPYKCDFSGCAASYTRSYHLTRHRAKAHSPKADGPPSSQHQCKVKGCGKFLSSKQLLDRHVVLYHEGRPFGCTSCSKRFKKHQHLKTHEFEHNNVFPYVCPVEHCGKGFFRKQKLDRHVRTHEGYACTVEGCLERFDKWSLLRKHNAAAHRKAHVCAFCKKDFPKLSLLQDHLPTHQNERECTNCPDCQAMLVNTAKAIKQHSSRCPAKKKLEIVCDFPGCGKILTKAGNLARHIKSHKK</sequence>
<feature type="domain" description="C2H2-type" evidence="7">
    <location>
        <begin position="121"/>
        <end position="151"/>
    </location>
</feature>
<keyword evidence="3 5" id="KW-0863">Zinc-finger</keyword>
<evidence type="ECO:0000256" key="6">
    <source>
        <dbReference type="SAM" id="MobiDB-lite"/>
    </source>
</evidence>
<keyword evidence="2" id="KW-0677">Repeat</keyword>
<dbReference type="SMART" id="SM00355">
    <property type="entry name" value="ZnF_C2H2"/>
    <property type="match status" value="8"/>
</dbReference>
<evidence type="ECO:0000256" key="3">
    <source>
        <dbReference type="ARBA" id="ARBA00022771"/>
    </source>
</evidence>
<evidence type="ECO:0000259" key="7">
    <source>
        <dbReference type="PROSITE" id="PS50157"/>
    </source>
</evidence>
<dbReference type="PANTHER" id="PTHR24409">
    <property type="entry name" value="ZINC FINGER PROTEIN 142"/>
    <property type="match status" value="1"/>
</dbReference>
<dbReference type="GO" id="GO:0000977">
    <property type="term" value="F:RNA polymerase II transcription regulatory region sequence-specific DNA binding"/>
    <property type="evidence" value="ECO:0007669"/>
    <property type="project" value="TreeGrafter"/>
</dbReference>
<dbReference type="Proteomes" id="UP000192578">
    <property type="component" value="Unassembled WGS sequence"/>
</dbReference>
<dbReference type="InterPro" id="IPR036236">
    <property type="entry name" value="Znf_C2H2_sf"/>
</dbReference>
<reference evidence="9" key="1">
    <citation type="submission" date="2017-01" db="EMBL/GenBank/DDBJ databases">
        <title>Comparative genomics of anhydrobiosis in the tardigrade Hypsibius dujardini.</title>
        <authorList>
            <person name="Yoshida Y."/>
            <person name="Koutsovoulos G."/>
            <person name="Laetsch D."/>
            <person name="Stevens L."/>
            <person name="Kumar S."/>
            <person name="Horikawa D."/>
            <person name="Ishino K."/>
            <person name="Komine S."/>
            <person name="Tomita M."/>
            <person name="Blaxter M."/>
            <person name="Arakawa K."/>
        </authorList>
    </citation>
    <scope>NUCLEOTIDE SEQUENCE [LARGE SCALE GENOMIC DNA]</scope>
    <source>
        <strain evidence="9">Z151</strain>
    </source>
</reference>
<dbReference type="EMBL" id="MTYJ01000162">
    <property type="protein sequence ID" value="OQV11752.1"/>
    <property type="molecule type" value="Genomic_DNA"/>
</dbReference>
<dbReference type="InterPro" id="IPR054599">
    <property type="entry name" value="TFIIIA_Zfn-C2H2"/>
</dbReference>
<keyword evidence="9" id="KW-1185">Reference proteome</keyword>
<dbReference type="PROSITE" id="PS50157">
    <property type="entry name" value="ZINC_FINGER_C2H2_2"/>
    <property type="match status" value="7"/>
</dbReference>
<evidence type="ECO:0000313" key="8">
    <source>
        <dbReference type="EMBL" id="OQV11752.1"/>
    </source>
</evidence>
<dbReference type="Gene3D" id="3.30.160.60">
    <property type="entry name" value="Classic Zinc Finger"/>
    <property type="match status" value="6"/>
</dbReference>
<organism evidence="8 9">
    <name type="scientific">Hypsibius exemplaris</name>
    <name type="common">Freshwater tardigrade</name>
    <dbReference type="NCBI Taxonomy" id="2072580"/>
    <lineage>
        <taxon>Eukaryota</taxon>
        <taxon>Metazoa</taxon>
        <taxon>Ecdysozoa</taxon>
        <taxon>Tardigrada</taxon>
        <taxon>Eutardigrada</taxon>
        <taxon>Parachela</taxon>
        <taxon>Hypsibioidea</taxon>
        <taxon>Hypsibiidae</taxon>
        <taxon>Hypsibius</taxon>
    </lineage>
</organism>
<dbReference type="InterPro" id="IPR013087">
    <property type="entry name" value="Znf_C2H2_type"/>
</dbReference>
<dbReference type="PANTHER" id="PTHR24409:SF295">
    <property type="entry name" value="AZ2-RELATED"/>
    <property type="match status" value="1"/>
</dbReference>